<dbReference type="InterPro" id="IPR027417">
    <property type="entry name" value="P-loop_NTPase"/>
</dbReference>
<reference evidence="2 3" key="1">
    <citation type="journal article" date="2016" name="Genome Biol. Evol.">
        <title>Gene Family Evolution Reflects Adaptation to Soil Environmental Stressors in the Genome of the Collembolan Orchesella cincta.</title>
        <authorList>
            <person name="Faddeeva-Vakhrusheva A."/>
            <person name="Derks M.F."/>
            <person name="Anvar S.Y."/>
            <person name="Agamennone V."/>
            <person name="Suring W."/>
            <person name="Smit S."/>
            <person name="van Straalen N.M."/>
            <person name="Roelofs D."/>
        </authorList>
    </citation>
    <scope>NUCLEOTIDE SEQUENCE [LARGE SCALE GENOMIC DNA]</scope>
    <source>
        <tissue evidence="2">Mixed pool</tissue>
    </source>
</reference>
<dbReference type="OMA" id="PSHRIAN"/>
<organism evidence="2 3">
    <name type="scientific">Orchesella cincta</name>
    <name type="common">Springtail</name>
    <name type="synonym">Podura cincta</name>
    <dbReference type="NCBI Taxonomy" id="48709"/>
    <lineage>
        <taxon>Eukaryota</taxon>
        <taxon>Metazoa</taxon>
        <taxon>Ecdysozoa</taxon>
        <taxon>Arthropoda</taxon>
        <taxon>Hexapoda</taxon>
        <taxon>Collembola</taxon>
        <taxon>Entomobryomorpha</taxon>
        <taxon>Entomobryoidea</taxon>
        <taxon>Orchesellidae</taxon>
        <taxon>Orchesellinae</taxon>
        <taxon>Orchesella</taxon>
    </lineage>
</organism>
<feature type="domain" description="ABC transporter" evidence="1">
    <location>
        <begin position="75"/>
        <end position="183"/>
    </location>
</feature>
<dbReference type="STRING" id="48709.A0A1D2MG33"/>
<dbReference type="GO" id="GO:0005524">
    <property type="term" value="F:ATP binding"/>
    <property type="evidence" value="ECO:0007669"/>
    <property type="project" value="InterPro"/>
</dbReference>
<dbReference type="AlphaFoldDB" id="A0A1D2MG33"/>
<protein>
    <submittedName>
        <fullName evidence="2">ABC transporter G family member 23</fullName>
    </submittedName>
</protein>
<dbReference type="EMBL" id="LJIJ01001391">
    <property type="protein sequence ID" value="ODM91871.1"/>
    <property type="molecule type" value="Genomic_DNA"/>
</dbReference>
<comment type="caution">
    <text evidence="2">The sequence shown here is derived from an EMBL/GenBank/DDBJ whole genome shotgun (WGS) entry which is preliminary data.</text>
</comment>
<evidence type="ECO:0000259" key="1">
    <source>
        <dbReference type="Pfam" id="PF00005"/>
    </source>
</evidence>
<keyword evidence="3" id="KW-1185">Reference proteome</keyword>
<evidence type="ECO:0000313" key="3">
    <source>
        <dbReference type="Proteomes" id="UP000094527"/>
    </source>
</evidence>
<dbReference type="Pfam" id="PF00005">
    <property type="entry name" value="ABC_tran"/>
    <property type="match status" value="1"/>
</dbReference>
<name>A0A1D2MG33_ORCCI</name>
<dbReference type="PANTHER" id="PTHR43038:SF3">
    <property type="entry name" value="ABC TRANSPORTER G FAMILY MEMBER 20 ISOFORM X1"/>
    <property type="match status" value="1"/>
</dbReference>
<dbReference type="SUPFAM" id="SSF52540">
    <property type="entry name" value="P-loop containing nucleoside triphosphate hydrolases"/>
    <property type="match status" value="1"/>
</dbReference>
<dbReference type="Gene3D" id="3.40.50.300">
    <property type="entry name" value="P-loop containing nucleotide triphosphate hydrolases"/>
    <property type="match status" value="1"/>
</dbReference>
<dbReference type="GO" id="GO:0016887">
    <property type="term" value="F:ATP hydrolysis activity"/>
    <property type="evidence" value="ECO:0007669"/>
    <property type="project" value="InterPro"/>
</dbReference>
<accession>A0A1D2MG33</accession>
<gene>
    <name evidence="2" type="ORF">Ocin01_14809</name>
</gene>
<dbReference type="OrthoDB" id="10255969at2759"/>
<dbReference type="PANTHER" id="PTHR43038">
    <property type="entry name" value="ATP-BINDING CASSETTE, SUB-FAMILY H, MEMBER 1"/>
    <property type="match status" value="1"/>
</dbReference>
<dbReference type="Proteomes" id="UP000094527">
    <property type="component" value="Unassembled WGS sequence"/>
</dbReference>
<proteinExistence type="predicted"/>
<sequence>MFILDKNPDKTQSMLIRATFPLQIAIYYYQNASRWRSGGQHVASIQLNWKEIPVESAVFVRDLCKSYGDGPPILRSVCMNVKKGSVYGLLGASGCGKTSLLSCIVGVHNWDSGEVIVFGNQLSSKRGKTLERKCGYMPQDVSLYGSLTFYEMAFFFGKLYNMSKPNVKCQVKFLAQLLQMTFTDKIIAEVNSDVFPWL</sequence>
<evidence type="ECO:0000313" key="2">
    <source>
        <dbReference type="EMBL" id="ODM91871.1"/>
    </source>
</evidence>
<dbReference type="InterPro" id="IPR003439">
    <property type="entry name" value="ABC_transporter-like_ATP-bd"/>
</dbReference>